<dbReference type="InterPro" id="IPR025337">
    <property type="entry name" value="Questin_oxidase-like"/>
</dbReference>
<dbReference type="PANTHER" id="PTHR35870">
    <property type="entry name" value="PROTEIN, PUTATIVE (AFU_ORTHOLOGUE AFUA_5G03330)-RELATED"/>
    <property type="match status" value="1"/>
</dbReference>
<protein>
    <recommendedName>
        <fullName evidence="5">HypA protein</fullName>
    </recommendedName>
</protein>
<proteinExistence type="predicted"/>
<feature type="transmembrane region" description="Helical" evidence="2">
    <location>
        <begin position="16"/>
        <end position="36"/>
    </location>
</feature>
<evidence type="ECO:0000256" key="2">
    <source>
        <dbReference type="SAM" id="Phobius"/>
    </source>
</evidence>
<dbReference type="AlphaFoldDB" id="A0A4E9E260"/>
<reference evidence="3" key="2">
    <citation type="submission" date="2021-03" db="EMBL/GenBank/DDBJ databases">
        <authorList>
            <person name="Alouane T."/>
            <person name="Langin T."/>
            <person name="Bonhomme L."/>
        </authorList>
    </citation>
    <scope>NUCLEOTIDE SEQUENCE</scope>
    <source>
        <strain evidence="3">MDC_Fg202</strain>
    </source>
</reference>
<keyword evidence="2" id="KW-0812">Transmembrane</keyword>
<reference evidence="4" key="1">
    <citation type="submission" date="2019-04" db="EMBL/GenBank/DDBJ databases">
        <authorList>
            <person name="Melise S."/>
            <person name="Noan J."/>
            <person name="Okalmin O."/>
        </authorList>
    </citation>
    <scope>NUCLEOTIDE SEQUENCE</scope>
    <source>
        <strain evidence="4">FN9</strain>
    </source>
</reference>
<evidence type="ECO:0008006" key="5">
    <source>
        <dbReference type="Google" id="ProtNLM"/>
    </source>
</evidence>
<dbReference type="EMBL" id="CAJPIJ010000149">
    <property type="protein sequence ID" value="CAG1992135.1"/>
    <property type="molecule type" value="Genomic_DNA"/>
</dbReference>
<evidence type="ECO:0000313" key="3">
    <source>
        <dbReference type="EMBL" id="CAG1992135.1"/>
    </source>
</evidence>
<organism evidence="4">
    <name type="scientific">Gibberella zeae</name>
    <name type="common">Wheat head blight fungus</name>
    <name type="synonym">Fusarium graminearum</name>
    <dbReference type="NCBI Taxonomy" id="5518"/>
    <lineage>
        <taxon>Eukaryota</taxon>
        <taxon>Fungi</taxon>
        <taxon>Dikarya</taxon>
        <taxon>Ascomycota</taxon>
        <taxon>Pezizomycotina</taxon>
        <taxon>Sordariomycetes</taxon>
        <taxon>Hypocreomycetidae</taxon>
        <taxon>Hypocreales</taxon>
        <taxon>Nectriaceae</taxon>
        <taxon>Fusarium</taxon>
    </lineage>
</organism>
<evidence type="ECO:0000256" key="1">
    <source>
        <dbReference type="ARBA" id="ARBA00023002"/>
    </source>
</evidence>
<feature type="non-terminal residue" evidence="4">
    <location>
        <position position="1"/>
    </location>
</feature>
<dbReference type="GO" id="GO:0016491">
    <property type="term" value="F:oxidoreductase activity"/>
    <property type="evidence" value="ECO:0007669"/>
    <property type="project" value="UniProtKB-KW"/>
</dbReference>
<dbReference type="EMBL" id="CAAKMV010000149">
    <property type="protein sequence ID" value="VIO60941.1"/>
    <property type="molecule type" value="Genomic_DNA"/>
</dbReference>
<gene>
    <name evidence="4" type="ORF">FUG_LOCUS421381</name>
    <name evidence="3" type="ORF">MDCFG202_LOCUS342173</name>
</gene>
<name>A0A4E9E260_GIBZA</name>
<dbReference type="PANTHER" id="PTHR35870:SF1">
    <property type="entry name" value="PROTEIN, PUTATIVE (AFU_ORTHOLOGUE AFUA_5G03330)-RELATED"/>
    <property type="match status" value="1"/>
</dbReference>
<keyword evidence="2" id="KW-0472">Membrane</keyword>
<dbReference type="Pfam" id="PF14027">
    <property type="entry name" value="Questin_oxidase"/>
    <property type="match status" value="1"/>
</dbReference>
<keyword evidence="2" id="KW-1133">Transmembrane helix</keyword>
<accession>A0A4E9E260</accession>
<evidence type="ECO:0000313" key="4">
    <source>
        <dbReference type="EMBL" id="VIO60941.1"/>
    </source>
</evidence>
<dbReference type="Proteomes" id="UP000746612">
    <property type="component" value="Unassembled WGS sequence"/>
</dbReference>
<keyword evidence="1" id="KW-0560">Oxidoreductase</keyword>
<sequence>HITYCLLLFVVIQRGTLLHVTFLLFIYNSSLLLLMWSRITSRVFVRPTPRITSLTNKYSTMATPFQIQVEPQNSGLLGFKVGQSEASKVTDLLQKDLENHHVFFNESGFHDHLVHQVLTLYGTGATTDILTKAYDANKTYQLKAMKPKSDVIDRLEHGSDWSEYLGKGRNYATFFRFFQDEIERIGWQDTLKEYLFKDDARGRDMQSRLFAGVLHPLIQLLYGMEWEQPMIIAAALAQTAVHRDDYHEFLTSAAKKAESDNAPPRMKTIPGLYEEVVKNEKLVKSSHWEDSNRVFDGVLAREKEEMINLAARVRIDKNELDERAAEMVHNAAFVVAGAAFHPPYHPRFDFILMHHTTSTPFFLVLNKQSWIPASTKARLLENKIRMDILQYIARGSPALRVDMLRDYKPKDGDKLVEKPEDLFPRIHKIMDDGHTVKLARALMLAQRVTEPYQDRDWVRIKDGEWLKAVYVLMDANEEADSQEGTMWVRSAGFDEAWEEIPKAKM</sequence>